<keyword evidence="3" id="KW-1185">Reference proteome</keyword>
<comment type="caution">
    <text evidence="2">The sequence shown here is derived from an EMBL/GenBank/DDBJ whole genome shotgun (WGS) entry which is preliminary data.</text>
</comment>
<evidence type="ECO:0000313" key="3">
    <source>
        <dbReference type="Proteomes" id="UP001614264"/>
    </source>
</evidence>
<name>A0ABW8B5W5_9ACTN</name>
<gene>
    <name evidence="2" type="ORF">AB4829_07195</name>
</gene>
<feature type="compositionally biased region" description="Basic and acidic residues" evidence="1">
    <location>
        <begin position="38"/>
        <end position="49"/>
    </location>
</feature>
<proteinExistence type="predicted"/>
<reference evidence="2 3" key="1">
    <citation type="submission" date="2024-07" db="EMBL/GenBank/DDBJ databases">
        <title>Whole genome sequencing of Prodigiosin pigment-producing Streptomyces salinarius isolated from rhizosphere soil of Arachis hypogaea.</title>
        <authorList>
            <person name="Vidhya A."/>
            <person name="Ramya S."/>
        </authorList>
    </citation>
    <scope>NUCLEOTIDE SEQUENCE [LARGE SCALE GENOMIC DNA]</scope>
    <source>
        <strain evidence="2 3">VRMG2420</strain>
    </source>
</reference>
<sequence length="49" mass="5183">MATATLPGTILVNLGDLEGNPARAVRHPVVPEAAFPRPDGKKEQPSEHP</sequence>
<dbReference type="RefSeq" id="WP_399591563.1">
    <property type="nucleotide sequence ID" value="NZ_JBITPR010000022.1"/>
</dbReference>
<dbReference type="Proteomes" id="UP001614264">
    <property type="component" value="Unassembled WGS sequence"/>
</dbReference>
<evidence type="ECO:0000313" key="2">
    <source>
        <dbReference type="EMBL" id="MFI7870379.1"/>
    </source>
</evidence>
<organism evidence="2 3">
    <name type="scientific">Streptomyces salinarius</name>
    <dbReference type="NCBI Taxonomy" id="2762598"/>
    <lineage>
        <taxon>Bacteria</taxon>
        <taxon>Bacillati</taxon>
        <taxon>Actinomycetota</taxon>
        <taxon>Actinomycetes</taxon>
        <taxon>Kitasatosporales</taxon>
        <taxon>Streptomycetaceae</taxon>
        <taxon>Streptomyces</taxon>
    </lineage>
</organism>
<dbReference type="EMBL" id="JBITPR010000022">
    <property type="protein sequence ID" value="MFI7870379.1"/>
    <property type="molecule type" value="Genomic_DNA"/>
</dbReference>
<accession>A0ABW8B5W5</accession>
<evidence type="ECO:0000256" key="1">
    <source>
        <dbReference type="SAM" id="MobiDB-lite"/>
    </source>
</evidence>
<feature type="region of interest" description="Disordered" evidence="1">
    <location>
        <begin position="28"/>
        <end position="49"/>
    </location>
</feature>
<protein>
    <submittedName>
        <fullName evidence="2">Uncharacterized protein</fullName>
    </submittedName>
</protein>